<feature type="binding site" evidence="4">
    <location>
        <position position="133"/>
    </location>
    <ligand>
        <name>substrate</name>
    </ligand>
</feature>
<dbReference type="Pfam" id="PF00248">
    <property type="entry name" value="Aldo_ket_red"/>
    <property type="match status" value="1"/>
</dbReference>
<dbReference type="FunFam" id="3.20.20.100:FF:000014">
    <property type="entry name" value="NAD(P)-linked oxidoreductase superfamily protein"/>
    <property type="match status" value="1"/>
</dbReference>
<feature type="domain" description="NADP-dependent oxidoreductase" evidence="6">
    <location>
        <begin position="35"/>
        <end position="297"/>
    </location>
</feature>
<dbReference type="PIRSF" id="PIRSF000097">
    <property type="entry name" value="AKR"/>
    <property type="match status" value="1"/>
</dbReference>
<comment type="similarity">
    <text evidence="1">Belongs to the aldo/keto reductase family.</text>
</comment>
<dbReference type="Proteomes" id="UP001497457">
    <property type="component" value="Chromosome 2b"/>
</dbReference>
<dbReference type="GO" id="GO:1990641">
    <property type="term" value="P:response to iron ion starvation"/>
    <property type="evidence" value="ECO:0007669"/>
    <property type="project" value="UniProtKB-ARBA"/>
</dbReference>
<sequence length="333" mass="36475">MASPAAAGSASVGVGVPKIPEFLAATAGGRPVPAVGLGTASFPFGEKDVRAAALAALELGYRHLDTASLYGSERAVGEAVAEAVRRGVVASREEVFVTTKMWCSQSHPDLVLPSLRESLQNLQMEYVDLYLIHWPVATKPGKPQFPIKREDIVPMDLSGVWRAMEECHRLGLARMIGVSNFTTTKLQQLLSIAEIPPAVNQVEMNPIWQQKKLIEFCKDKGIHVTAYSPLGGQGMSNAVLRCEVLEEISKARGKSVAQISLRWIYEQGASMVVKSLKLERLKENMEIFNWELSDEDRLKIGQIPQHKKVRLTGILSSEGTTSVDLAELDVVEM</sequence>
<dbReference type="EMBL" id="OZ075112">
    <property type="protein sequence ID" value="CAL4971489.1"/>
    <property type="molecule type" value="Genomic_DNA"/>
</dbReference>
<dbReference type="CDD" id="cd19124">
    <property type="entry name" value="AKR_AKR4A_4B"/>
    <property type="match status" value="1"/>
</dbReference>
<dbReference type="Gene3D" id="3.20.20.100">
    <property type="entry name" value="NADP-dependent oxidoreductase domain"/>
    <property type="match status" value="1"/>
</dbReference>
<dbReference type="InterPro" id="IPR044497">
    <property type="entry name" value="AKR4A/B"/>
</dbReference>
<feature type="site" description="Lowers pKa of active site Tyr" evidence="5">
    <location>
        <position position="100"/>
    </location>
</feature>
<evidence type="ECO:0000259" key="6">
    <source>
        <dbReference type="Pfam" id="PF00248"/>
    </source>
</evidence>
<dbReference type="GO" id="GO:0019290">
    <property type="term" value="P:siderophore biosynthetic process"/>
    <property type="evidence" value="ECO:0007669"/>
    <property type="project" value="UniProtKB-ARBA"/>
</dbReference>
<dbReference type="SUPFAM" id="SSF51430">
    <property type="entry name" value="NAD(P)-linked oxidoreductase"/>
    <property type="match status" value="1"/>
</dbReference>
<evidence type="ECO:0000256" key="3">
    <source>
        <dbReference type="PIRSR" id="PIRSR000097-1"/>
    </source>
</evidence>
<organism evidence="7 8">
    <name type="scientific">Urochloa decumbens</name>
    <dbReference type="NCBI Taxonomy" id="240449"/>
    <lineage>
        <taxon>Eukaryota</taxon>
        <taxon>Viridiplantae</taxon>
        <taxon>Streptophyta</taxon>
        <taxon>Embryophyta</taxon>
        <taxon>Tracheophyta</taxon>
        <taxon>Spermatophyta</taxon>
        <taxon>Magnoliopsida</taxon>
        <taxon>Liliopsida</taxon>
        <taxon>Poales</taxon>
        <taxon>Poaceae</taxon>
        <taxon>PACMAD clade</taxon>
        <taxon>Panicoideae</taxon>
        <taxon>Panicodae</taxon>
        <taxon>Paniceae</taxon>
        <taxon>Melinidinae</taxon>
        <taxon>Urochloa</taxon>
    </lineage>
</organism>
<proteinExistence type="inferred from homology"/>
<dbReference type="PROSITE" id="PS00063">
    <property type="entry name" value="ALDOKETO_REDUCTASE_3"/>
    <property type="match status" value="1"/>
</dbReference>
<reference evidence="7 8" key="2">
    <citation type="submission" date="2024-10" db="EMBL/GenBank/DDBJ databases">
        <authorList>
            <person name="Ryan C."/>
        </authorList>
    </citation>
    <scope>NUCLEOTIDE SEQUENCE [LARGE SCALE GENOMIC DNA]</scope>
</reference>
<keyword evidence="8" id="KW-1185">Reference proteome</keyword>
<protein>
    <recommendedName>
        <fullName evidence="6">NADP-dependent oxidoreductase domain-containing protein</fullName>
    </recommendedName>
</protein>
<name>A0ABC9A0R6_9POAL</name>
<keyword evidence="2" id="KW-0560">Oxidoreductase</keyword>
<dbReference type="InterPro" id="IPR020471">
    <property type="entry name" value="AKR"/>
</dbReference>
<dbReference type="InterPro" id="IPR036812">
    <property type="entry name" value="NAD(P)_OxRdtase_dom_sf"/>
</dbReference>
<reference evidence="8" key="1">
    <citation type="submission" date="2024-06" db="EMBL/GenBank/DDBJ databases">
        <authorList>
            <person name="Ryan C."/>
        </authorList>
    </citation>
    <scope>NUCLEOTIDE SEQUENCE [LARGE SCALE GENOMIC DNA]</scope>
</reference>
<evidence type="ECO:0000313" key="8">
    <source>
        <dbReference type="Proteomes" id="UP001497457"/>
    </source>
</evidence>
<dbReference type="AlphaFoldDB" id="A0ABC9A0R6"/>
<evidence type="ECO:0000256" key="1">
    <source>
        <dbReference type="ARBA" id="ARBA00007905"/>
    </source>
</evidence>
<dbReference type="InterPro" id="IPR018170">
    <property type="entry name" value="Aldo/ket_reductase_CS"/>
</dbReference>
<dbReference type="PANTHER" id="PTHR11732">
    <property type="entry name" value="ALDO/KETO REDUCTASE"/>
    <property type="match status" value="1"/>
</dbReference>
<evidence type="ECO:0000256" key="2">
    <source>
        <dbReference type="ARBA" id="ARBA00023002"/>
    </source>
</evidence>
<evidence type="ECO:0000256" key="4">
    <source>
        <dbReference type="PIRSR" id="PIRSR000097-2"/>
    </source>
</evidence>
<dbReference type="PROSITE" id="PS00798">
    <property type="entry name" value="ALDOKETO_REDUCTASE_1"/>
    <property type="match status" value="1"/>
</dbReference>
<dbReference type="InterPro" id="IPR023210">
    <property type="entry name" value="NADP_OxRdtase_dom"/>
</dbReference>
<gene>
    <name evidence="7" type="ORF">URODEC1_LOCUS50702</name>
</gene>
<dbReference type="PRINTS" id="PR00069">
    <property type="entry name" value="ALDKETRDTASE"/>
</dbReference>
<accession>A0ABC9A0R6</accession>
<dbReference type="GO" id="GO:0033707">
    <property type="term" value="F:3''-deamino-3''-oxonicotianamine reductase activity"/>
    <property type="evidence" value="ECO:0007669"/>
    <property type="project" value="UniProtKB-ARBA"/>
</dbReference>
<dbReference type="PROSITE" id="PS00062">
    <property type="entry name" value="ALDOKETO_REDUCTASE_2"/>
    <property type="match status" value="1"/>
</dbReference>
<evidence type="ECO:0000256" key="5">
    <source>
        <dbReference type="PIRSR" id="PIRSR000097-3"/>
    </source>
</evidence>
<feature type="active site" description="Proton donor" evidence="3">
    <location>
        <position position="70"/>
    </location>
</feature>
<evidence type="ECO:0000313" key="7">
    <source>
        <dbReference type="EMBL" id="CAL4971489.1"/>
    </source>
</evidence>